<evidence type="ECO:0000256" key="2">
    <source>
        <dbReference type="ARBA" id="ARBA00010794"/>
    </source>
</evidence>
<evidence type="ECO:0000256" key="6">
    <source>
        <dbReference type="ARBA" id="ARBA00022777"/>
    </source>
</evidence>
<keyword evidence="7" id="KW-0256">Endoplasmic reticulum</keyword>
<evidence type="ECO:0000256" key="4">
    <source>
        <dbReference type="ARBA" id="ARBA00022679"/>
    </source>
</evidence>
<comment type="similarity">
    <text evidence="2">Belongs to the polyprenol kinase family.</text>
</comment>
<keyword evidence="6" id="KW-0418">Kinase</keyword>
<evidence type="ECO:0000256" key="3">
    <source>
        <dbReference type="ARBA" id="ARBA00012132"/>
    </source>
</evidence>
<feature type="transmembrane region" description="Helical" evidence="11">
    <location>
        <begin position="635"/>
        <end position="655"/>
    </location>
</feature>
<dbReference type="EMBL" id="MU859206">
    <property type="protein sequence ID" value="KAK3949646.1"/>
    <property type="molecule type" value="Genomic_DNA"/>
</dbReference>
<feature type="transmembrane region" description="Helical" evidence="11">
    <location>
        <begin position="773"/>
        <end position="792"/>
    </location>
</feature>
<gene>
    <name evidence="12" type="ORF">QBC32DRAFT_32131</name>
</gene>
<dbReference type="AlphaFoldDB" id="A0AAN6NRC5"/>
<keyword evidence="5 11" id="KW-0812">Transmembrane</keyword>
<feature type="transmembrane region" description="Helical" evidence="11">
    <location>
        <begin position="733"/>
        <end position="753"/>
    </location>
</feature>
<feature type="transmembrane region" description="Helical" evidence="11">
    <location>
        <begin position="361"/>
        <end position="383"/>
    </location>
</feature>
<sequence length="937" mass="102335">MSEHLRPPAPAPASAPDTKYGGQDPEEDLTIGTRTPKPYYRQNFELLEPSERLIHRAATVALSQSQPSPTSPHGSNQASDSGTEADDEHFLKGLPAPKTRLHKGLRGRNEPLSGTSTPLLSPNAIDEDERDPDLNPKSGVSIRLKRSEAERARRRKEVVRRGAEVLLLACQGLLVASNHDVQPFIQSHRKELSALAWLFSTLLALYPLRLVAWAYRQGNPSKRLPLSVPTSFDPAPALYPQLIPLFVSLLVAKNVEGVVLPNVILSICSLPRPLIPGAAYWEEYSSTQWLLSCIPLVLGSSATDPETLALLYPLHQSLCLVLQRLTTTSLLIAELQLLSVALINVLLLARSPQVVTLKALLWGGGLGIIVLCSKVIQWGISLARVPKWRFKRPSIPKAGSTSGLLKFFKAAKRTYFAGRTDNEEVLSDSDYVVSGHNRNRSSATPSWDASFLKERTREGSISSAEENSHRQANGADVRFEVQEPSSPQQFSPRRHTLPSLGKIASIVRSQTSTPSGRRKRSASSSVRAFFSLTQAQATVRKWLYAGWVYICILIVILVGVREYVGRYALADNEPVGWALGYLFGDIPEFRLEVVKADLERWICLPIRADEEASDALGGWVQFVRQSIFGEANTRLLLSGYWLVIIIIGLAVVFRLSPIYEVDTRRKVFHFMMVAMFLPTIFIDPTYIALALSIVLAVFLLVDLLRASQLPPLSTPIAQFLTPYVDGRDLRGPVVISHIFLLIGCAIPLWLSLAALPRTGEGPLAGWEVPLRDISMVAGVVCVGLGDAAASLIGRRWGHRKWLWGGGKSIEGSMAFATAVFVGLMTANIWLFVGGWPSSTVDTGTLSTVAAREAELDDSFGAGMGTGVGELVMGIIGRLWEALSQLPQASSWSTTVVKTAVCACMASLTEAVLTGGNDNVVVPVVLWTCVKSMDMNLS</sequence>
<reference evidence="12" key="2">
    <citation type="submission" date="2023-06" db="EMBL/GenBank/DDBJ databases">
        <authorList>
            <consortium name="Lawrence Berkeley National Laboratory"/>
            <person name="Mondo S.J."/>
            <person name="Hensen N."/>
            <person name="Bonometti L."/>
            <person name="Westerberg I."/>
            <person name="Brannstrom I.O."/>
            <person name="Guillou S."/>
            <person name="Cros-Aarteil S."/>
            <person name="Calhoun S."/>
            <person name="Haridas S."/>
            <person name="Kuo A."/>
            <person name="Pangilinan J."/>
            <person name="Riley R."/>
            <person name="Labutti K."/>
            <person name="Andreopoulos B."/>
            <person name="Lipzen A."/>
            <person name="Chen C."/>
            <person name="Yanf M."/>
            <person name="Daum C."/>
            <person name="Ng V."/>
            <person name="Clum A."/>
            <person name="Steindorff A."/>
            <person name="Ohm R."/>
            <person name="Martin F."/>
            <person name="Silar P."/>
            <person name="Natvig D."/>
            <person name="Lalanne C."/>
            <person name="Gautier V."/>
            <person name="Ament-Velasquez S.L."/>
            <person name="Kruys A."/>
            <person name="Hutchinson M.I."/>
            <person name="Powell A.J."/>
            <person name="Barry K."/>
            <person name="Miller A.N."/>
            <person name="Grigoriev I.V."/>
            <person name="Debuchy R."/>
            <person name="Gladieux P."/>
            <person name="Thoren M.H."/>
            <person name="Johannesson H."/>
        </authorList>
    </citation>
    <scope>NUCLEOTIDE SEQUENCE</scope>
    <source>
        <strain evidence="12">CBS 626.80</strain>
    </source>
</reference>
<name>A0AAN6NRC5_9PEZI</name>
<feature type="transmembrane region" description="Helical" evidence="11">
    <location>
        <begin position="813"/>
        <end position="832"/>
    </location>
</feature>
<keyword evidence="4" id="KW-0808">Transferase</keyword>
<dbReference type="GO" id="GO:0005789">
    <property type="term" value="C:endoplasmic reticulum membrane"/>
    <property type="evidence" value="ECO:0007669"/>
    <property type="project" value="UniProtKB-SubCell"/>
</dbReference>
<evidence type="ECO:0000256" key="10">
    <source>
        <dbReference type="SAM" id="MobiDB-lite"/>
    </source>
</evidence>
<evidence type="ECO:0000256" key="5">
    <source>
        <dbReference type="ARBA" id="ARBA00022692"/>
    </source>
</evidence>
<protein>
    <recommendedName>
        <fullName evidence="3">dolichol kinase</fullName>
        <ecNumber evidence="3">2.7.1.108</ecNumber>
    </recommendedName>
</protein>
<organism evidence="12 13">
    <name type="scientific">Pseudoneurospora amorphoporcata</name>
    <dbReference type="NCBI Taxonomy" id="241081"/>
    <lineage>
        <taxon>Eukaryota</taxon>
        <taxon>Fungi</taxon>
        <taxon>Dikarya</taxon>
        <taxon>Ascomycota</taxon>
        <taxon>Pezizomycotina</taxon>
        <taxon>Sordariomycetes</taxon>
        <taxon>Sordariomycetidae</taxon>
        <taxon>Sordariales</taxon>
        <taxon>Sordariaceae</taxon>
        <taxon>Pseudoneurospora</taxon>
    </lineage>
</organism>
<feature type="transmembrane region" description="Helical" evidence="11">
    <location>
        <begin position="196"/>
        <end position="215"/>
    </location>
</feature>
<dbReference type="EC" id="2.7.1.108" evidence="3"/>
<feature type="compositionally biased region" description="Polar residues" evidence="10">
    <location>
        <begin position="61"/>
        <end position="82"/>
    </location>
</feature>
<dbReference type="PANTHER" id="PTHR13205:SF15">
    <property type="entry name" value="DOLICHOL KINASE"/>
    <property type="match status" value="1"/>
</dbReference>
<proteinExistence type="inferred from homology"/>
<dbReference type="GO" id="GO:0004168">
    <property type="term" value="F:dolichol kinase activity"/>
    <property type="evidence" value="ECO:0007669"/>
    <property type="project" value="UniProtKB-EC"/>
</dbReference>
<feature type="transmembrane region" description="Helical" evidence="11">
    <location>
        <begin position="542"/>
        <end position="560"/>
    </location>
</feature>
<evidence type="ECO:0000313" key="12">
    <source>
        <dbReference type="EMBL" id="KAK3949646.1"/>
    </source>
</evidence>
<comment type="caution">
    <text evidence="12">The sequence shown here is derived from an EMBL/GenBank/DDBJ whole genome shotgun (WGS) entry which is preliminary data.</text>
</comment>
<dbReference type="InterPro" id="IPR032974">
    <property type="entry name" value="Polypren_kinase"/>
</dbReference>
<evidence type="ECO:0000256" key="8">
    <source>
        <dbReference type="ARBA" id="ARBA00022989"/>
    </source>
</evidence>
<comment type="subcellular location">
    <subcellularLocation>
        <location evidence="1">Endoplasmic reticulum membrane</location>
        <topology evidence="1">Multi-pass membrane protein</topology>
    </subcellularLocation>
</comment>
<accession>A0AAN6NRC5</accession>
<reference evidence="12" key="1">
    <citation type="journal article" date="2023" name="Mol. Phylogenet. Evol.">
        <title>Genome-scale phylogeny and comparative genomics of the fungal order Sordariales.</title>
        <authorList>
            <person name="Hensen N."/>
            <person name="Bonometti L."/>
            <person name="Westerberg I."/>
            <person name="Brannstrom I.O."/>
            <person name="Guillou S."/>
            <person name="Cros-Aarteil S."/>
            <person name="Calhoun S."/>
            <person name="Haridas S."/>
            <person name="Kuo A."/>
            <person name="Mondo S."/>
            <person name="Pangilinan J."/>
            <person name="Riley R."/>
            <person name="LaButti K."/>
            <person name="Andreopoulos B."/>
            <person name="Lipzen A."/>
            <person name="Chen C."/>
            <person name="Yan M."/>
            <person name="Daum C."/>
            <person name="Ng V."/>
            <person name="Clum A."/>
            <person name="Steindorff A."/>
            <person name="Ohm R.A."/>
            <person name="Martin F."/>
            <person name="Silar P."/>
            <person name="Natvig D.O."/>
            <person name="Lalanne C."/>
            <person name="Gautier V."/>
            <person name="Ament-Velasquez S.L."/>
            <person name="Kruys A."/>
            <person name="Hutchinson M.I."/>
            <person name="Powell A.J."/>
            <person name="Barry K."/>
            <person name="Miller A.N."/>
            <person name="Grigoriev I.V."/>
            <person name="Debuchy R."/>
            <person name="Gladieux P."/>
            <person name="Hiltunen Thoren M."/>
            <person name="Johannesson H."/>
        </authorList>
    </citation>
    <scope>NUCLEOTIDE SEQUENCE</scope>
    <source>
        <strain evidence="12">CBS 626.80</strain>
    </source>
</reference>
<keyword evidence="8 11" id="KW-1133">Transmembrane helix</keyword>
<feature type="region of interest" description="Disordered" evidence="10">
    <location>
        <begin position="1"/>
        <end position="139"/>
    </location>
</feature>
<keyword evidence="9 11" id="KW-0472">Membrane</keyword>
<evidence type="ECO:0000256" key="7">
    <source>
        <dbReference type="ARBA" id="ARBA00022824"/>
    </source>
</evidence>
<dbReference type="Proteomes" id="UP001303222">
    <property type="component" value="Unassembled WGS sequence"/>
</dbReference>
<dbReference type="GO" id="GO:0043048">
    <property type="term" value="P:dolichyl monophosphate biosynthetic process"/>
    <property type="evidence" value="ECO:0007669"/>
    <property type="project" value="TreeGrafter"/>
</dbReference>
<feature type="transmembrane region" description="Helical" evidence="11">
    <location>
        <begin position="688"/>
        <end position="704"/>
    </location>
</feature>
<evidence type="ECO:0000313" key="13">
    <source>
        <dbReference type="Proteomes" id="UP001303222"/>
    </source>
</evidence>
<feature type="transmembrane region" description="Helical" evidence="11">
    <location>
        <begin position="330"/>
        <end position="349"/>
    </location>
</feature>
<keyword evidence="13" id="KW-1185">Reference proteome</keyword>
<evidence type="ECO:0000256" key="11">
    <source>
        <dbReference type="SAM" id="Phobius"/>
    </source>
</evidence>
<evidence type="ECO:0000256" key="1">
    <source>
        <dbReference type="ARBA" id="ARBA00004477"/>
    </source>
</evidence>
<dbReference type="PANTHER" id="PTHR13205">
    <property type="entry name" value="TRANSMEMBRANE PROTEIN 15-RELATED"/>
    <property type="match status" value="1"/>
</dbReference>
<evidence type="ECO:0000256" key="9">
    <source>
        <dbReference type="ARBA" id="ARBA00023136"/>
    </source>
</evidence>